<evidence type="ECO:0000313" key="2">
    <source>
        <dbReference type="Proteomes" id="UP000190637"/>
    </source>
</evidence>
<organism evidence="1 2">
    <name type="scientific">Marinactinospora thermotolerans DSM 45154</name>
    <dbReference type="NCBI Taxonomy" id="1122192"/>
    <lineage>
        <taxon>Bacteria</taxon>
        <taxon>Bacillati</taxon>
        <taxon>Actinomycetota</taxon>
        <taxon>Actinomycetes</taxon>
        <taxon>Streptosporangiales</taxon>
        <taxon>Nocardiopsidaceae</taxon>
        <taxon>Marinactinospora</taxon>
    </lineage>
</organism>
<evidence type="ECO:0008006" key="3">
    <source>
        <dbReference type="Google" id="ProtNLM"/>
    </source>
</evidence>
<accession>A0A1T4NIS7</accession>
<evidence type="ECO:0000313" key="1">
    <source>
        <dbReference type="EMBL" id="SJZ79025.1"/>
    </source>
</evidence>
<reference evidence="1 2" key="1">
    <citation type="submission" date="2017-02" db="EMBL/GenBank/DDBJ databases">
        <authorList>
            <person name="Peterson S.W."/>
        </authorList>
    </citation>
    <scope>NUCLEOTIDE SEQUENCE [LARGE SCALE GENOMIC DNA]</scope>
    <source>
        <strain evidence="1 2">DSM 45154</strain>
    </source>
</reference>
<dbReference type="Proteomes" id="UP000190637">
    <property type="component" value="Unassembled WGS sequence"/>
</dbReference>
<protein>
    <recommendedName>
        <fullName evidence="3">Transcriptional regulator</fullName>
    </recommendedName>
</protein>
<keyword evidence="2" id="KW-1185">Reference proteome</keyword>
<dbReference type="EMBL" id="FUWS01000003">
    <property type="protein sequence ID" value="SJZ79025.1"/>
    <property type="molecule type" value="Genomic_DNA"/>
</dbReference>
<dbReference type="OrthoDB" id="3213425at2"/>
<dbReference type="AlphaFoldDB" id="A0A1T4NIS7"/>
<dbReference type="STRING" id="1122192.SAMN02745673_01463"/>
<dbReference type="InterPro" id="IPR011990">
    <property type="entry name" value="TPR-like_helical_dom_sf"/>
</dbReference>
<sequence>MPRTPNTRLASLLAEAELTYDALARAVNRVGAEAGLDLRYDRTSVAHWLSGVRPRGQVPNAIAEALARQLRRPLTPTDTGFAVPPSLDEIGLNWRGDVVASLAELGRAEMDVSRRTVLRHSVYSLAALVAIPNWQEIADRSQHAPKATLGRVGPGEIEAVSTMAEAFSTLDDKFGGGHARAAMAAYITNDLTRWLRADASPENRARLHAAAAEFLYLAGFMAWDDEAHGLAERYYLQALGLAAEAGDPLTYATVLRGMSIQASALGHHGEALHLVEAAESAAKSAAQPRMRAFLAGQRAVAQAALGDRRSAVASLGEAERDLESATSPAETFGSYHHAAFSFQEAHLRAHLGDVDGAVKAMTVSNRRRPAQERRSRALSTALLGDYRFRAGHLEAACQTWHDFLDDYPYLSSGRADTALGRIRRSVKRHPGNAAAAALSRRMDGLV</sequence>
<name>A0A1T4NIS7_9ACTN</name>
<dbReference type="SUPFAM" id="SSF48452">
    <property type="entry name" value="TPR-like"/>
    <property type="match status" value="1"/>
</dbReference>
<gene>
    <name evidence="1" type="ORF">SAMN02745673_01463</name>
</gene>
<proteinExistence type="predicted"/>
<dbReference type="RefSeq" id="WP_144390010.1">
    <property type="nucleotide sequence ID" value="NZ_FUWS01000003.1"/>
</dbReference>